<organism evidence="1 2">
    <name type="scientific">Vibrio phage ICP1</name>
    <dbReference type="NCBI Taxonomy" id="979525"/>
    <lineage>
        <taxon>Viruses</taxon>
        <taxon>Duplodnaviria</taxon>
        <taxon>Heunggongvirae</taxon>
        <taxon>Uroviricota</taxon>
        <taxon>Caudoviricetes</taxon>
        <taxon>Mohonavirus</taxon>
        <taxon>Mohonavirus ICP1</taxon>
    </lineage>
</organism>
<dbReference type="GeneID" id="10228703"/>
<dbReference type="RefSeq" id="YP_004251165.1">
    <property type="nucleotide sequence ID" value="NC_015157.1"/>
</dbReference>
<keyword evidence="2" id="KW-1185">Reference proteome</keyword>
<dbReference type="KEGG" id="vg:10228703"/>
<evidence type="ECO:0000313" key="1">
    <source>
        <dbReference type="EMBL" id="ADX88040.1"/>
    </source>
</evidence>
<accession>F1D1P6</accession>
<dbReference type="Proteomes" id="UP000007502">
    <property type="component" value="Segment"/>
</dbReference>
<evidence type="ECO:0000313" key="2">
    <source>
        <dbReference type="Proteomes" id="UP000007502"/>
    </source>
</evidence>
<sequence>MTDINKLKIGGYYPFVMKNGEGYHKCVGYVGKSFIYVTNMFVAYDKEDILWVGDEIVIDFPQEYCEPEYL</sequence>
<protein>
    <submittedName>
        <fullName evidence="1">Uncharacterized protein ORF222</fullName>
    </submittedName>
</protein>
<dbReference type="EMBL" id="HQ641347">
    <property type="protein sequence ID" value="ADX88040.1"/>
    <property type="molecule type" value="Genomic_DNA"/>
</dbReference>
<name>F1D1P6_9CAUD</name>
<reference evidence="1 2" key="1">
    <citation type="journal article" date="2011" name="MBio">
        <title>Evidence of a dominant lineage of Vibrio cholerae-specific lytic bacteriophages shed by cholera patients over a 10-year period in Dhaka, Bangladesh.</title>
        <authorList>
            <person name="Seed K.D."/>
            <person name="Bodi K.L."/>
            <person name="Kropinski A.M."/>
            <person name="Ackermann H.W."/>
            <person name="Calderwood S.B."/>
            <person name="Qadri F."/>
            <person name="Camilli A."/>
        </authorList>
    </citation>
    <scope>NUCLEOTIDE SEQUENCE [LARGE SCALE GENOMIC DNA]</scope>
</reference>
<proteinExistence type="predicted"/>
<gene>
    <name evidence="1" type="primary">ORF222</name>
</gene>